<keyword evidence="3" id="KW-0808">Transferase</keyword>
<dbReference type="InParanoid" id="A0A4S2MRK7"/>
<dbReference type="Pfam" id="PF03881">
    <property type="entry name" value="Fructosamin_kin"/>
    <property type="match status" value="1"/>
</dbReference>
<dbReference type="GO" id="GO:0016301">
    <property type="term" value="F:kinase activity"/>
    <property type="evidence" value="ECO:0007669"/>
    <property type="project" value="UniProtKB-UniRule"/>
</dbReference>
<evidence type="ECO:0000256" key="1">
    <source>
        <dbReference type="ARBA" id="ARBA00011961"/>
    </source>
</evidence>
<dbReference type="EMBL" id="ML220149">
    <property type="protein sequence ID" value="TGZ77798.1"/>
    <property type="molecule type" value="Genomic_DNA"/>
</dbReference>
<dbReference type="InterPro" id="IPR016477">
    <property type="entry name" value="Fructo-/Ketosamine-3-kinase"/>
</dbReference>
<dbReference type="GO" id="GO:0102193">
    <property type="term" value="F:protein-ribulosamine 3-kinase activity"/>
    <property type="evidence" value="ECO:0007669"/>
    <property type="project" value="UniProtKB-EC"/>
</dbReference>
<dbReference type="PIRSF" id="PIRSF006221">
    <property type="entry name" value="Ketosamine-3-kinase"/>
    <property type="match status" value="1"/>
</dbReference>
<comment type="catalytic activity">
    <reaction evidence="2">
        <text>N(6)-D-ribulosyl-L-lysyl-[protein] + ATP = N(6)-(3-O-phospho-D-ribulosyl)-L-lysyl-[protein] + ADP + H(+)</text>
        <dbReference type="Rhea" id="RHEA:48432"/>
        <dbReference type="Rhea" id="RHEA-COMP:12103"/>
        <dbReference type="Rhea" id="RHEA-COMP:12104"/>
        <dbReference type="ChEBI" id="CHEBI:15378"/>
        <dbReference type="ChEBI" id="CHEBI:30616"/>
        <dbReference type="ChEBI" id="CHEBI:90418"/>
        <dbReference type="ChEBI" id="CHEBI:90420"/>
        <dbReference type="ChEBI" id="CHEBI:456216"/>
        <dbReference type="EC" id="2.7.1.172"/>
    </reaction>
    <physiologicalReaction direction="left-to-right" evidence="2">
        <dbReference type="Rhea" id="RHEA:48433"/>
    </physiologicalReaction>
</comment>
<dbReference type="OrthoDB" id="5772781at2759"/>
<name>A0A4S2MRK7_9PEZI</name>
<protein>
    <recommendedName>
        <fullName evidence="1">protein-ribulosamine 3-kinase</fullName>
        <ecNumber evidence="1">2.7.1.172</ecNumber>
    </recommendedName>
</protein>
<evidence type="ECO:0000313" key="5">
    <source>
        <dbReference type="Proteomes" id="UP000298138"/>
    </source>
</evidence>
<dbReference type="EC" id="2.7.1.172" evidence="1"/>
<dbReference type="AlphaFoldDB" id="A0A4S2MRK7"/>
<evidence type="ECO:0000313" key="4">
    <source>
        <dbReference type="EMBL" id="TGZ77798.1"/>
    </source>
</evidence>
<dbReference type="PANTHER" id="PTHR12149:SF8">
    <property type="entry name" value="PROTEIN-RIBULOSAMINE 3-KINASE"/>
    <property type="match status" value="1"/>
</dbReference>
<gene>
    <name evidence="4" type="ORF">EX30DRAFT_366504</name>
</gene>
<dbReference type="Gene3D" id="3.90.1200.10">
    <property type="match status" value="1"/>
</dbReference>
<accession>A0A4S2MRK7</accession>
<dbReference type="PANTHER" id="PTHR12149">
    <property type="entry name" value="FRUCTOSAMINE 3 KINASE-RELATED PROTEIN"/>
    <property type="match status" value="1"/>
</dbReference>
<dbReference type="InterPro" id="IPR011009">
    <property type="entry name" value="Kinase-like_dom_sf"/>
</dbReference>
<evidence type="ECO:0000256" key="3">
    <source>
        <dbReference type="PIRNR" id="PIRNR006221"/>
    </source>
</evidence>
<evidence type="ECO:0000256" key="2">
    <source>
        <dbReference type="ARBA" id="ARBA00048655"/>
    </source>
</evidence>
<organism evidence="4 5">
    <name type="scientific">Ascodesmis nigricans</name>
    <dbReference type="NCBI Taxonomy" id="341454"/>
    <lineage>
        <taxon>Eukaryota</taxon>
        <taxon>Fungi</taxon>
        <taxon>Dikarya</taxon>
        <taxon>Ascomycota</taxon>
        <taxon>Pezizomycotina</taxon>
        <taxon>Pezizomycetes</taxon>
        <taxon>Pezizales</taxon>
        <taxon>Ascodesmidaceae</taxon>
        <taxon>Ascodesmis</taxon>
    </lineage>
</organism>
<dbReference type="SUPFAM" id="SSF56112">
    <property type="entry name" value="Protein kinase-like (PK-like)"/>
    <property type="match status" value="1"/>
</dbReference>
<keyword evidence="5" id="KW-1185">Reference proteome</keyword>
<comment type="similarity">
    <text evidence="3">Belongs to the fructosamine kinase family.</text>
</comment>
<reference evidence="4 5" key="1">
    <citation type="submission" date="2019-04" db="EMBL/GenBank/DDBJ databases">
        <title>Comparative genomics and transcriptomics to analyze fruiting body development in filamentous ascomycetes.</title>
        <authorList>
            <consortium name="DOE Joint Genome Institute"/>
            <person name="Lutkenhaus R."/>
            <person name="Traeger S."/>
            <person name="Breuer J."/>
            <person name="Kuo A."/>
            <person name="Lipzen A."/>
            <person name="Pangilinan J."/>
            <person name="Dilworth D."/>
            <person name="Sandor L."/>
            <person name="Poggeler S."/>
            <person name="Barry K."/>
            <person name="Grigoriev I.V."/>
            <person name="Nowrousian M."/>
        </authorList>
    </citation>
    <scope>NUCLEOTIDE SEQUENCE [LARGE SCALE GENOMIC DNA]</scope>
    <source>
        <strain evidence="4 5">CBS 389.68</strain>
    </source>
</reference>
<proteinExistence type="inferred from homology"/>
<dbReference type="Proteomes" id="UP000298138">
    <property type="component" value="Unassembled WGS sequence"/>
</dbReference>
<keyword evidence="3 4" id="KW-0418">Kinase</keyword>
<sequence length="312" mass="34208">MKLDPAIISALDIDPTKATLTSHGGSGFSSTYQLTTQLPDGSEKRYFVKTGKGEEARVMFEGEYTSLNALHSCVPTLCPQAFSHGPLSSSPSTYYLITTFLSLSRTPRSPSTPSLATKLAQLHSTPAPADYFGFPVTTCCGSTPQNNTPKSSWAEFYAENRITEVARRCEEANGGDGELRGLMERVRGEVVPRLLGRLKVRPVVVHGDLWSGNGGVAGGEEVVFDPSSCYAHNEYEFGIMKMFGGFGDAFWKEYHSIVPKAEPVEEYEDRVELYELYHHLNHHALFGSSYRAGAVAIMKRLVGKYGKSGTKE</sequence>
<dbReference type="FunFam" id="3.90.1200.10:FF:000018">
    <property type="entry name" value="Fructosamine-3-kinase, putative"/>
    <property type="match status" value="1"/>
</dbReference>